<reference evidence="9 12" key="2">
    <citation type="submission" date="2019-03" db="EMBL/GenBank/DDBJ databases">
        <title>Diversity of the mouse oral microbiome.</title>
        <authorList>
            <person name="Joseph S."/>
            <person name="Aduse-Opoku J."/>
            <person name="Curtis M."/>
            <person name="Wade W."/>
            <person name="Hashim A."/>
        </authorList>
    </citation>
    <scope>NUCLEOTIDE SEQUENCE [LARGE SCALE GENOMIC DNA]</scope>
    <source>
        <strain evidence="9 12">P2318</strain>
    </source>
</reference>
<dbReference type="InterPro" id="IPR039425">
    <property type="entry name" value="RNA_pol_sigma-70-like"/>
</dbReference>
<name>A0A3L7Z9X9_9BACE</name>
<dbReference type="InterPro" id="IPR013325">
    <property type="entry name" value="RNA_pol_sigma_r2"/>
</dbReference>
<organism evidence="8 11">
    <name type="scientific">Bacteroides acidifaciens</name>
    <dbReference type="NCBI Taxonomy" id="85831"/>
    <lineage>
        <taxon>Bacteria</taxon>
        <taxon>Pseudomonadati</taxon>
        <taxon>Bacteroidota</taxon>
        <taxon>Bacteroidia</taxon>
        <taxon>Bacteroidales</taxon>
        <taxon>Bacteroidaceae</taxon>
        <taxon>Bacteroides</taxon>
    </lineage>
</organism>
<dbReference type="EMBL" id="SRZA01000091">
    <property type="protein sequence ID" value="TGX97333.1"/>
    <property type="molecule type" value="Genomic_DNA"/>
</dbReference>
<keyword evidence="4" id="KW-0804">Transcription</keyword>
<dbReference type="OrthoDB" id="1045557at2"/>
<comment type="caution">
    <text evidence="8">The sequence shown here is derived from an EMBL/GenBank/DDBJ whole genome shotgun (WGS) entry which is preliminary data.</text>
</comment>
<proteinExistence type="inferred from homology"/>
<keyword evidence="13" id="KW-1185">Reference proteome</keyword>
<dbReference type="STRING" id="1235814.GCA_000613385_02583"/>
<evidence type="ECO:0000313" key="8">
    <source>
        <dbReference type="EMBL" id="RLT80738.1"/>
    </source>
</evidence>
<dbReference type="EMBL" id="RAZM01000014">
    <property type="protein sequence ID" value="RLT80738.1"/>
    <property type="molecule type" value="Genomic_DNA"/>
</dbReference>
<reference evidence="10 13" key="3">
    <citation type="submission" date="2019-04" db="EMBL/GenBank/DDBJ databases">
        <title>Microbes associate with the intestines of laboratory mice.</title>
        <authorList>
            <person name="Navarre W."/>
            <person name="Wong E."/>
            <person name="Huang K."/>
            <person name="Tropini C."/>
            <person name="Ng K."/>
            <person name="Yu B."/>
        </authorList>
    </citation>
    <scope>NUCLEOTIDE SEQUENCE [LARGE SCALE GENOMIC DNA]</scope>
    <source>
        <strain evidence="10 13">NM70_E10</strain>
    </source>
</reference>
<dbReference type="PANTHER" id="PTHR43133:SF46">
    <property type="entry name" value="RNA POLYMERASE SIGMA-70 FACTOR ECF SUBFAMILY"/>
    <property type="match status" value="1"/>
</dbReference>
<dbReference type="GO" id="GO:0016987">
    <property type="term" value="F:sigma factor activity"/>
    <property type="evidence" value="ECO:0007669"/>
    <property type="project" value="UniProtKB-KW"/>
</dbReference>
<keyword evidence="2" id="KW-0805">Transcription regulation</keyword>
<dbReference type="InterPro" id="IPR036388">
    <property type="entry name" value="WH-like_DNA-bd_sf"/>
</dbReference>
<dbReference type="Proteomes" id="UP000491181">
    <property type="component" value="Unassembled WGS sequence"/>
</dbReference>
<dbReference type="EMBL" id="SPPV01000037">
    <property type="protein sequence ID" value="TFU47372.1"/>
    <property type="molecule type" value="Genomic_DNA"/>
</dbReference>
<dbReference type="EMBL" id="BLLS01000026">
    <property type="protein sequence ID" value="GFH86006.1"/>
    <property type="molecule type" value="Genomic_DNA"/>
</dbReference>
<dbReference type="Pfam" id="PF04542">
    <property type="entry name" value="Sigma70_r2"/>
    <property type="match status" value="1"/>
</dbReference>
<dbReference type="InterPro" id="IPR013249">
    <property type="entry name" value="RNA_pol_sigma70_r4_t2"/>
</dbReference>
<dbReference type="InterPro" id="IPR014327">
    <property type="entry name" value="RNA_pol_sigma70_bacteroid"/>
</dbReference>
<reference evidence="7 14" key="4">
    <citation type="journal article" date="2020" name="Microbiome">
        <title>Single-cell genomics of uncultured bacteria reveals dietary fiber responders in the mouse gut microbiota.</title>
        <authorList>
            <person name="Chijiiwa R."/>
            <person name="Hosokawa M."/>
            <person name="Kogawa M."/>
            <person name="Nishikawa Y."/>
            <person name="Ide K."/>
            <person name="Sakanashi C."/>
            <person name="Takahashi K."/>
            <person name="Takeyama H."/>
        </authorList>
    </citation>
    <scope>NUCLEOTIDE SEQUENCE [LARGE SCALE GENOMIC DNA]</scope>
    <source>
        <strain evidence="7">IMSAGC_001</strain>
    </source>
</reference>
<dbReference type="PANTHER" id="PTHR43133">
    <property type="entry name" value="RNA POLYMERASE ECF-TYPE SIGMA FACTO"/>
    <property type="match status" value="1"/>
</dbReference>
<evidence type="ECO:0000256" key="1">
    <source>
        <dbReference type="ARBA" id="ARBA00010641"/>
    </source>
</evidence>
<evidence type="ECO:0000313" key="12">
    <source>
        <dbReference type="Proteomes" id="UP000298073"/>
    </source>
</evidence>
<feature type="domain" description="RNA polymerase sigma-70 region 2" evidence="5">
    <location>
        <begin position="18"/>
        <end position="81"/>
    </location>
</feature>
<dbReference type="Gene3D" id="1.10.1740.10">
    <property type="match status" value="1"/>
</dbReference>
<feature type="domain" description="RNA polymerase sigma factor 70 region 4 type 2" evidence="6">
    <location>
        <begin position="123"/>
        <end position="173"/>
    </location>
</feature>
<evidence type="ECO:0000256" key="4">
    <source>
        <dbReference type="ARBA" id="ARBA00023163"/>
    </source>
</evidence>
<protein>
    <submittedName>
        <fullName evidence="7">Putative RNA polymerase sigma factor FecI</fullName>
    </submittedName>
    <submittedName>
        <fullName evidence="8">RNA polymerase sigma-70 factor</fullName>
    </submittedName>
</protein>
<dbReference type="GeneID" id="93046766"/>
<evidence type="ECO:0000313" key="14">
    <source>
        <dbReference type="Proteomes" id="UP000491181"/>
    </source>
</evidence>
<evidence type="ECO:0000259" key="5">
    <source>
        <dbReference type="Pfam" id="PF04542"/>
    </source>
</evidence>
<dbReference type="RefSeq" id="WP_024987430.1">
    <property type="nucleotide sequence ID" value="NZ_BLLS01000026.1"/>
</dbReference>
<evidence type="ECO:0000313" key="11">
    <source>
        <dbReference type="Proteomes" id="UP000267159"/>
    </source>
</evidence>
<accession>A0A3L7Z9X9</accession>
<dbReference type="CDD" id="cd06171">
    <property type="entry name" value="Sigma70_r4"/>
    <property type="match status" value="1"/>
</dbReference>
<dbReference type="NCBIfam" id="TIGR02985">
    <property type="entry name" value="Sig70_bacteroi1"/>
    <property type="match status" value="1"/>
</dbReference>
<dbReference type="Proteomes" id="UP000298073">
    <property type="component" value="Unassembled WGS sequence"/>
</dbReference>
<dbReference type="SUPFAM" id="SSF88946">
    <property type="entry name" value="Sigma2 domain of RNA polymerase sigma factors"/>
    <property type="match status" value="1"/>
</dbReference>
<keyword evidence="3" id="KW-0731">Sigma factor</keyword>
<sequence length="186" mass="21991">MRKPGNVTDSNMTFDNIYSEYYQRCFLFAKSYLHDEMLSKDIASEAMISLWTTMKTEEVDNVRAFLMTVVKNQSLNHLRNEHLRMEARENILNDELYELEFRISSLDACNPTDIFSEEIDRIVNRTLDILPLQTRNVFRMSRYENKSIKEIADSLNISVKGVDYHISKALKALRVSLKDYLYLFFF</sequence>
<dbReference type="GO" id="GO:0003677">
    <property type="term" value="F:DNA binding"/>
    <property type="evidence" value="ECO:0007669"/>
    <property type="project" value="InterPro"/>
</dbReference>
<dbReference type="InterPro" id="IPR013324">
    <property type="entry name" value="RNA_pol_sigma_r3/r4-like"/>
</dbReference>
<dbReference type="Proteomes" id="UP000267159">
    <property type="component" value="Unassembled WGS sequence"/>
</dbReference>
<evidence type="ECO:0000259" key="6">
    <source>
        <dbReference type="Pfam" id="PF08281"/>
    </source>
</evidence>
<dbReference type="SUPFAM" id="SSF88659">
    <property type="entry name" value="Sigma3 and sigma4 domains of RNA polymerase sigma factors"/>
    <property type="match status" value="1"/>
</dbReference>
<evidence type="ECO:0000313" key="10">
    <source>
        <dbReference type="EMBL" id="TGX97333.1"/>
    </source>
</evidence>
<dbReference type="Pfam" id="PF08281">
    <property type="entry name" value="Sigma70_r4_2"/>
    <property type="match status" value="1"/>
</dbReference>
<dbReference type="GO" id="GO:0006352">
    <property type="term" value="P:DNA-templated transcription initiation"/>
    <property type="evidence" value="ECO:0007669"/>
    <property type="project" value="InterPro"/>
</dbReference>
<dbReference type="AlphaFoldDB" id="A0A3L7Z9X9"/>
<evidence type="ECO:0000256" key="3">
    <source>
        <dbReference type="ARBA" id="ARBA00023082"/>
    </source>
</evidence>
<comment type="similarity">
    <text evidence="1">Belongs to the sigma-70 factor family. ECF subfamily.</text>
</comment>
<dbReference type="Gene3D" id="1.10.10.10">
    <property type="entry name" value="Winged helix-like DNA-binding domain superfamily/Winged helix DNA-binding domain"/>
    <property type="match status" value="1"/>
</dbReference>
<evidence type="ECO:0000313" key="13">
    <source>
        <dbReference type="Proteomes" id="UP000305751"/>
    </source>
</evidence>
<dbReference type="InterPro" id="IPR014284">
    <property type="entry name" value="RNA_pol_sigma-70_dom"/>
</dbReference>
<evidence type="ECO:0000313" key="9">
    <source>
        <dbReference type="EMBL" id="TFU47372.1"/>
    </source>
</evidence>
<dbReference type="NCBIfam" id="TIGR02937">
    <property type="entry name" value="sigma70-ECF"/>
    <property type="match status" value="1"/>
</dbReference>
<evidence type="ECO:0000256" key="2">
    <source>
        <dbReference type="ARBA" id="ARBA00023015"/>
    </source>
</evidence>
<dbReference type="Proteomes" id="UP000305751">
    <property type="component" value="Unassembled WGS sequence"/>
</dbReference>
<dbReference type="InterPro" id="IPR007627">
    <property type="entry name" value="RNA_pol_sigma70_r2"/>
</dbReference>
<gene>
    <name evidence="7" type="primary">fecI_2</name>
    <name evidence="8" type="ORF">D7Y07_06455</name>
    <name evidence="9" type="ORF">E4T97_15045</name>
    <name evidence="10" type="ORF">E5356_18155</name>
    <name evidence="7" type="ORF">IMSAGC001_01410</name>
</gene>
<reference evidence="8 11" key="1">
    <citation type="submission" date="2018-09" db="EMBL/GenBank/DDBJ databases">
        <title>Murine metabolic-syndrome-specific gut microbial biobank.</title>
        <authorList>
            <person name="Liu C."/>
        </authorList>
    </citation>
    <scope>NUCLEOTIDE SEQUENCE [LARGE SCALE GENOMIC DNA]</scope>
    <source>
        <strain evidence="8 11">0.1X-D8-26</strain>
    </source>
</reference>
<evidence type="ECO:0000313" key="7">
    <source>
        <dbReference type="EMBL" id="GFH86006.1"/>
    </source>
</evidence>